<proteinExistence type="predicted"/>
<protein>
    <submittedName>
        <fullName evidence="1">Uncharacterized protein</fullName>
    </submittedName>
</protein>
<sequence>MLVSGWSVNDVVIKSLFVAISIGIYKQHIGLLPITNKS</sequence>
<gene>
    <name evidence="1" type="ORF">AVDCRST_MAG84-6124</name>
</gene>
<reference evidence="1" key="1">
    <citation type="submission" date="2020-02" db="EMBL/GenBank/DDBJ databases">
        <authorList>
            <person name="Meier V. D."/>
        </authorList>
    </citation>
    <scope>NUCLEOTIDE SEQUENCE</scope>
    <source>
        <strain evidence="1">AVDCRST_MAG84</strain>
    </source>
</reference>
<dbReference type="AlphaFoldDB" id="A0A6J4P4C2"/>
<accession>A0A6J4P4C2</accession>
<name>A0A6J4P4C2_9CYAN</name>
<evidence type="ECO:0000313" key="1">
    <source>
        <dbReference type="EMBL" id="CAA9400614.1"/>
    </source>
</evidence>
<organism evidence="1">
    <name type="scientific">uncultured Microcoleus sp</name>
    <dbReference type="NCBI Taxonomy" id="259945"/>
    <lineage>
        <taxon>Bacteria</taxon>
        <taxon>Bacillati</taxon>
        <taxon>Cyanobacteriota</taxon>
        <taxon>Cyanophyceae</taxon>
        <taxon>Oscillatoriophycideae</taxon>
        <taxon>Oscillatoriales</taxon>
        <taxon>Microcoleaceae</taxon>
        <taxon>Microcoleus</taxon>
        <taxon>environmental samples</taxon>
    </lineage>
</organism>
<dbReference type="EMBL" id="CADCTZ010001481">
    <property type="protein sequence ID" value="CAA9400614.1"/>
    <property type="molecule type" value="Genomic_DNA"/>
</dbReference>